<dbReference type="InterPro" id="IPR056100">
    <property type="entry name" value="DUF7683"/>
</dbReference>
<keyword evidence="3" id="KW-1185">Reference proteome</keyword>
<evidence type="ECO:0000259" key="1">
    <source>
        <dbReference type="Pfam" id="PF24731"/>
    </source>
</evidence>
<sequence>MVTSINYQWRITKYNPDFRDDDGYYTIVEEWTCPSQIGQTINGHEFTLNEYLRVEASYVDTVIQFLVASNLSSLRILQCSTVKISPEERQSILYEPAFDEVQVAVDRIVTIQEIRIICQMVLRNLLFCQFYLKDQFFVHFGWDSYMYVGSCNNSLSAIAFAENNGLFVEPFQSPYYYTEEKTTRLVEWNEITDDSKLIVGSEELIEVPIEEYQRVLKLSNEHPVIGQFNLSIEHKEFFQKLLKHEMDFTKYEYFFTGEH</sequence>
<evidence type="ECO:0000313" key="3">
    <source>
        <dbReference type="Proteomes" id="UP001596109"/>
    </source>
</evidence>
<accession>A0ABW0TDT8</accession>
<name>A0ABW0TDT8_9BACL</name>
<feature type="domain" description="DUF7683" evidence="1">
    <location>
        <begin position="194"/>
        <end position="255"/>
    </location>
</feature>
<proteinExistence type="predicted"/>
<dbReference type="Pfam" id="PF24731">
    <property type="entry name" value="DUF7683"/>
    <property type="match status" value="1"/>
</dbReference>
<evidence type="ECO:0000313" key="2">
    <source>
        <dbReference type="EMBL" id="MFC5587449.1"/>
    </source>
</evidence>
<comment type="caution">
    <text evidence="2">The sequence shown here is derived from an EMBL/GenBank/DDBJ whole genome shotgun (WGS) entry which is preliminary data.</text>
</comment>
<dbReference type="RefSeq" id="WP_381429469.1">
    <property type="nucleotide sequence ID" value="NZ_JBHSNO010000001.1"/>
</dbReference>
<organism evidence="2 3">
    <name type="scientific">Sporosarcina soli</name>
    <dbReference type="NCBI Taxonomy" id="334736"/>
    <lineage>
        <taxon>Bacteria</taxon>
        <taxon>Bacillati</taxon>
        <taxon>Bacillota</taxon>
        <taxon>Bacilli</taxon>
        <taxon>Bacillales</taxon>
        <taxon>Caryophanaceae</taxon>
        <taxon>Sporosarcina</taxon>
    </lineage>
</organism>
<dbReference type="EMBL" id="JBHSNO010000001">
    <property type="protein sequence ID" value="MFC5587449.1"/>
    <property type="molecule type" value="Genomic_DNA"/>
</dbReference>
<dbReference type="Proteomes" id="UP001596109">
    <property type="component" value="Unassembled WGS sequence"/>
</dbReference>
<reference evidence="3" key="1">
    <citation type="journal article" date="2019" name="Int. J. Syst. Evol. Microbiol.">
        <title>The Global Catalogue of Microorganisms (GCM) 10K type strain sequencing project: providing services to taxonomists for standard genome sequencing and annotation.</title>
        <authorList>
            <consortium name="The Broad Institute Genomics Platform"/>
            <consortium name="The Broad Institute Genome Sequencing Center for Infectious Disease"/>
            <person name="Wu L."/>
            <person name="Ma J."/>
        </authorList>
    </citation>
    <scope>NUCLEOTIDE SEQUENCE [LARGE SCALE GENOMIC DNA]</scope>
    <source>
        <strain evidence="3">CGMCC 4.1434</strain>
    </source>
</reference>
<gene>
    <name evidence="2" type="ORF">ACFPRA_00820</name>
</gene>
<protein>
    <recommendedName>
        <fullName evidence="1">DUF7683 domain-containing protein</fullName>
    </recommendedName>
</protein>